<dbReference type="RefSeq" id="WP_188383633.1">
    <property type="nucleotide sequence ID" value="NZ_BMEY01000004.1"/>
</dbReference>
<dbReference type="AlphaFoldDB" id="A0A916W5L9"/>
<keyword evidence="1" id="KW-0472">Membrane</keyword>
<evidence type="ECO:0000313" key="2">
    <source>
        <dbReference type="EMBL" id="GGA68333.1"/>
    </source>
</evidence>
<dbReference type="Proteomes" id="UP000613512">
    <property type="component" value="Unassembled WGS sequence"/>
</dbReference>
<organism evidence="2 3">
    <name type="scientific">Ornithinibacillus halotolerans</name>
    <dbReference type="NCBI Taxonomy" id="1274357"/>
    <lineage>
        <taxon>Bacteria</taxon>
        <taxon>Bacillati</taxon>
        <taxon>Bacillota</taxon>
        <taxon>Bacilli</taxon>
        <taxon>Bacillales</taxon>
        <taxon>Bacillaceae</taxon>
        <taxon>Ornithinibacillus</taxon>
    </lineage>
</organism>
<gene>
    <name evidence="2" type="ORF">GCM10008025_10390</name>
</gene>
<reference evidence="2" key="1">
    <citation type="journal article" date="2014" name="Int. J. Syst. Evol. Microbiol.">
        <title>Complete genome sequence of Corynebacterium casei LMG S-19264T (=DSM 44701T), isolated from a smear-ripened cheese.</title>
        <authorList>
            <consortium name="US DOE Joint Genome Institute (JGI-PGF)"/>
            <person name="Walter F."/>
            <person name="Albersmeier A."/>
            <person name="Kalinowski J."/>
            <person name="Ruckert C."/>
        </authorList>
    </citation>
    <scope>NUCLEOTIDE SEQUENCE</scope>
    <source>
        <strain evidence="2">CGMCC 1.12408</strain>
    </source>
</reference>
<proteinExistence type="predicted"/>
<protein>
    <submittedName>
        <fullName evidence="2">Uncharacterized protein</fullName>
    </submittedName>
</protein>
<keyword evidence="3" id="KW-1185">Reference proteome</keyword>
<sequence length="134" mass="15747">MKKKSYFFQNEQGFTLPLVLMLTAITLLYVSTNLIKYHHDSKMTANLIEQITAQSLFELSYRKYKSEQYSQYNNGVEKINYTFPNGIVTIEISQSVDYIHLTFIIQTNGGYLYEVTKSLIMHPNEDFSSYTWRI</sequence>
<comment type="caution">
    <text evidence="2">The sequence shown here is derived from an EMBL/GenBank/DDBJ whole genome shotgun (WGS) entry which is preliminary data.</text>
</comment>
<feature type="transmembrane region" description="Helical" evidence="1">
    <location>
        <begin position="14"/>
        <end position="35"/>
    </location>
</feature>
<accession>A0A916W5L9</accession>
<dbReference type="EMBL" id="BMEY01000004">
    <property type="protein sequence ID" value="GGA68333.1"/>
    <property type="molecule type" value="Genomic_DNA"/>
</dbReference>
<evidence type="ECO:0000313" key="3">
    <source>
        <dbReference type="Proteomes" id="UP000613512"/>
    </source>
</evidence>
<evidence type="ECO:0000256" key="1">
    <source>
        <dbReference type="SAM" id="Phobius"/>
    </source>
</evidence>
<reference evidence="2" key="2">
    <citation type="submission" date="2020-09" db="EMBL/GenBank/DDBJ databases">
        <authorList>
            <person name="Sun Q."/>
            <person name="Zhou Y."/>
        </authorList>
    </citation>
    <scope>NUCLEOTIDE SEQUENCE</scope>
    <source>
        <strain evidence="2">CGMCC 1.12408</strain>
    </source>
</reference>
<keyword evidence="1" id="KW-0812">Transmembrane</keyword>
<keyword evidence="1" id="KW-1133">Transmembrane helix</keyword>
<name>A0A916W5L9_9BACI</name>